<keyword evidence="4" id="KW-0479">Metal-binding</keyword>
<dbReference type="FunCoup" id="A0A1X2HN74">
    <property type="interactions" value="1"/>
</dbReference>
<dbReference type="GO" id="GO:0006511">
    <property type="term" value="P:ubiquitin-dependent protein catabolic process"/>
    <property type="evidence" value="ECO:0007669"/>
    <property type="project" value="TreeGrafter"/>
</dbReference>
<comment type="subcellular location">
    <subcellularLocation>
        <location evidence="1">Cytoplasm</location>
    </subcellularLocation>
</comment>
<evidence type="ECO:0000256" key="4">
    <source>
        <dbReference type="ARBA" id="ARBA00022723"/>
    </source>
</evidence>
<dbReference type="GO" id="GO:1990304">
    <property type="term" value="C:MUB1-RAD6-UBR2 ubiquitin ligase complex"/>
    <property type="evidence" value="ECO:0007669"/>
    <property type="project" value="TreeGrafter"/>
</dbReference>
<feature type="region of interest" description="Disordered" evidence="8">
    <location>
        <begin position="411"/>
        <end position="472"/>
    </location>
</feature>
<dbReference type="Proteomes" id="UP000242180">
    <property type="component" value="Unassembled WGS sequence"/>
</dbReference>
<evidence type="ECO:0000256" key="1">
    <source>
        <dbReference type="ARBA" id="ARBA00004496"/>
    </source>
</evidence>
<dbReference type="InterPro" id="IPR002893">
    <property type="entry name" value="Znf_MYND"/>
</dbReference>
<keyword evidence="6" id="KW-0862">Zinc</keyword>
<keyword evidence="11" id="KW-1185">Reference proteome</keyword>
<evidence type="ECO:0000313" key="11">
    <source>
        <dbReference type="Proteomes" id="UP000242180"/>
    </source>
</evidence>
<proteinExistence type="inferred from homology"/>
<dbReference type="SUPFAM" id="SSF144232">
    <property type="entry name" value="HIT/MYND zinc finger-like"/>
    <property type="match status" value="1"/>
</dbReference>
<feature type="compositionally biased region" description="Basic and acidic residues" evidence="8">
    <location>
        <begin position="461"/>
        <end position="472"/>
    </location>
</feature>
<dbReference type="InParanoid" id="A0A1X2HN74"/>
<evidence type="ECO:0000256" key="3">
    <source>
        <dbReference type="ARBA" id="ARBA00022490"/>
    </source>
</evidence>
<evidence type="ECO:0000256" key="2">
    <source>
        <dbReference type="ARBA" id="ARBA00010655"/>
    </source>
</evidence>
<gene>
    <name evidence="10" type="ORF">BCR43DRAFT_485805</name>
</gene>
<sequence length="472" mass="54263">MREPNTSSTLTNKPVLCITSGVYDRRALDCTATLPLINSLTHLAYMTSTSPRVRETLANDGGLEKLVSLVLDGDPPTEYRHFWKWSVAFQCIANTGIRGSERVRTRIVEAGALQAMIPVLESYLHMMDTMRHQQRQIDAQQSRNGQARNTSLSPAVWPPRYPQTLRETRVPTNGPSQHQHHEDNHHHHHHHRDNDNDNESYLSASLAPRMQQYRSYSSPPSPTSSYVNRPDKYQRRSTFPYIRISPGRRRTMRKARAATGASPFDLLLNHDATPVNNPLELYLFYRKEDVVLCLQLLAFLSKYNHIREVLHKAYEPSLFALVEKFCGRTNSNSIKHWAGIAMRNACRRDEARGGLRRCAHWRCHKWEQNQREFAKCKRCRKAKYCSKACQSGAWSEGHRWWCVERRTSSTDHGEEQAEQQQDHLASNVSDRPHTLDRDASSQPTEPILPSSPALAGQSMIRTDDDRHHTISF</sequence>
<dbReference type="Gene3D" id="1.25.10.10">
    <property type="entry name" value="Leucine-rich Repeat Variant"/>
    <property type="match status" value="1"/>
</dbReference>
<dbReference type="PROSITE" id="PS50865">
    <property type="entry name" value="ZF_MYND_2"/>
    <property type="match status" value="1"/>
</dbReference>
<protein>
    <recommendedName>
        <fullName evidence="9">MYND-type domain-containing protein</fullName>
    </recommendedName>
</protein>
<dbReference type="PANTHER" id="PTHR47442">
    <property type="entry name" value="MYND-TYPE ZINC FINGER PROTEIN MUB1"/>
    <property type="match status" value="1"/>
</dbReference>
<reference evidence="10 11" key="1">
    <citation type="submission" date="2016-07" db="EMBL/GenBank/DDBJ databases">
        <title>Pervasive Adenine N6-methylation of Active Genes in Fungi.</title>
        <authorList>
            <consortium name="DOE Joint Genome Institute"/>
            <person name="Mondo S.J."/>
            <person name="Dannebaum R.O."/>
            <person name="Kuo R.C."/>
            <person name="Labutti K."/>
            <person name="Haridas S."/>
            <person name="Kuo A."/>
            <person name="Salamov A."/>
            <person name="Ahrendt S.R."/>
            <person name="Lipzen A."/>
            <person name="Sullivan W."/>
            <person name="Andreopoulos W.B."/>
            <person name="Clum A."/>
            <person name="Lindquist E."/>
            <person name="Daum C."/>
            <person name="Ramamoorthy G.K."/>
            <person name="Gryganskyi A."/>
            <person name="Culley D."/>
            <person name="Magnuson J.K."/>
            <person name="James T.Y."/>
            <person name="O'Malley M.A."/>
            <person name="Stajich J.E."/>
            <person name="Spatafora J.W."/>
            <person name="Visel A."/>
            <person name="Grigoriev I.V."/>
        </authorList>
    </citation>
    <scope>NUCLEOTIDE SEQUENCE [LARGE SCALE GENOMIC DNA]</scope>
    <source>
        <strain evidence="10 11">NRRL 2496</strain>
    </source>
</reference>
<feature type="region of interest" description="Disordered" evidence="8">
    <location>
        <begin position="212"/>
        <end position="232"/>
    </location>
</feature>
<evidence type="ECO:0000259" key="9">
    <source>
        <dbReference type="PROSITE" id="PS50865"/>
    </source>
</evidence>
<evidence type="ECO:0000256" key="6">
    <source>
        <dbReference type="ARBA" id="ARBA00022833"/>
    </source>
</evidence>
<comment type="similarity">
    <text evidence="2">Belongs to the MUB1/samB family.</text>
</comment>
<feature type="region of interest" description="Disordered" evidence="8">
    <location>
        <begin position="132"/>
        <end position="200"/>
    </location>
</feature>
<dbReference type="InterPro" id="IPR011989">
    <property type="entry name" value="ARM-like"/>
</dbReference>
<comment type="caution">
    <text evidence="10">The sequence shown here is derived from an EMBL/GenBank/DDBJ whole genome shotgun (WGS) entry which is preliminary data.</text>
</comment>
<dbReference type="GO" id="GO:0007163">
    <property type="term" value="P:establishment or maintenance of cell polarity"/>
    <property type="evidence" value="ECO:0007669"/>
    <property type="project" value="TreeGrafter"/>
</dbReference>
<evidence type="ECO:0000256" key="7">
    <source>
        <dbReference type="PROSITE-ProRule" id="PRU00134"/>
    </source>
</evidence>
<feature type="compositionally biased region" description="Basic and acidic residues" evidence="8">
    <location>
        <begin position="430"/>
        <end position="439"/>
    </location>
</feature>
<evidence type="ECO:0000256" key="8">
    <source>
        <dbReference type="SAM" id="MobiDB-lite"/>
    </source>
</evidence>
<evidence type="ECO:0000313" key="10">
    <source>
        <dbReference type="EMBL" id="ORZ00798.1"/>
    </source>
</evidence>
<feature type="compositionally biased region" description="Low complexity" evidence="8">
    <location>
        <begin position="213"/>
        <end position="226"/>
    </location>
</feature>
<dbReference type="Gene3D" id="6.10.140.2220">
    <property type="match status" value="1"/>
</dbReference>
<accession>A0A1X2HN74</accession>
<keyword evidence="5 7" id="KW-0863">Zinc-finger</keyword>
<feature type="compositionally biased region" description="Polar residues" evidence="8">
    <location>
        <begin position="136"/>
        <end position="153"/>
    </location>
</feature>
<dbReference type="OrthoDB" id="5594178at2759"/>
<dbReference type="PANTHER" id="PTHR47442:SF1">
    <property type="entry name" value="MYND-TYPE ZINC FINGER PROTEIN MUB1"/>
    <property type="match status" value="1"/>
</dbReference>
<dbReference type="EMBL" id="MCGN01000002">
    <property type="protein sequence ID" value="ORZ00798.1"/>
    <property type="molecule type" value="Genomic_DNA"/>
</dbReference>
<dbReference type="Pfam" id="PF01753">
    <property type="entry name" value="zf-MYND"/>
    <property type="match status" value="1"/>
</dbReference>
<dbReference type="SUPFAM" id="SSF48371">
    <property type="entry name" value="ARM repeat"/>
    <property type="match status" value="1"/>
</dbReference>
<dbReference type="InterPro" id="IPR016024">
    <property type="entry name" value="ARM-type_fold"/>
</dbReference>
<organism evidence="10 11">
    <name type="scientific">Syncephalastrum racemosum</name>
    <name type="common">Filamentous fungus</name>
    <dbReference type="NCBI Taxonomy" id="13706"/>
    <lineage>
        <taxon>Eukaryota</taxon>
        <taxon>Fungi</taxon>
        <taxon>Fungi incertae sedis</taxon>
        <taxon>Mucoromycota</taxon>
        <taxon>Mucoromycotina</taxon>
        <taxon>Mucoromycetes</taxon>
        <taxon>Mucorales</taxon>
        <taxon>Syncephalastraceae</taxon>
        <taxon>Syncephalastrum</taxon>
    </lineage>
</organism>
<dbReference type="AlphaFoldDB" id="A0A1X2HN74"/>
<feature type="compositionally biased region" description="Polar residues" evidence="8">
    <location>
        <begin position="418"/>
        <end position="429"/>
    </location>
</feature>
<feature type="domain" description="MYND-type" evidence="9">
    <location>
        <begin position="360"/>
        <end position="402"/>
    </location>
</feature>
<dbReference type="InterPro" id="IPR051664">
    <property type="entry name" value="MYND-type_zinc_finger"/>
</dbReference>
<name>A0A1X2HN74_SYNRA</name>
<dbReference type="GO" id="GO:0005737">
    <property type="term" value="C:cytoplasm"/>
    <property type="evidence" value="ECO:0007669"/>
    <property type="project" value="UniProtKB-SubCell"/>
</dbReference>
<evidence type="ECO:0000256" key="5">
    <source>
        <dbReference type="ARBA" id="ARBA00022771"/>
    </source>
</evidence>
<dbReference type="GO" id="GO:0008270">
    <property type="term" value="F:zinc ion binding"/>
    <property type="evidence" value="ECO:0007669"/>
    <property type="project" value="UniProtKB-KW"/>
</dbReference>
<keyword evidence="3" id="KW-0963">Cytoplasm</keyword>